<feature type="domain" description="UBC core" evidence="5">
    <location>
        <begin position="8"/>
        <end position="156"/>
    </location>
</feature>
<comment type="similarity">
    <text evidence="4">Belongs to the ubiquitin-conjugating enzyme family.</text>
</comment>
<sequence>MLLPGPAVTQRRIARELNEMLTDPPPNCSAGPVDPADLYKWQATIAGPEESPFEGGLFKLSIRFPEEYPLKPPVVKFLTRIYHPNISSPAGIVCLDILKSQWSPALSIGKVLLCISVLMCEPNPDDPLMPSVAQVYKSNRPLYNATAKEWTKAYAME</sequence>
<dbReference type="InterPro" id="IPR000608">
    <property type="entry name" value="UBC"/>
</dbReference>
<dbReference type="EMBL" id="JARKHS020028316">
    <property type="protein sequence ID" value="KAK8764388.1"/>
    <property type="molecule type" value="Genomic_DNA"/>
</dbReference>
<evidence type="ECO:0000256" key="3">
    <source>
        <dbReference type="PROSITE-ProRule" id="PRU10133"/>
    </source>
</evidence>
<dbReference type="PANTHER" id="PTHR24068">
    <property type="entry name" value="UBIQUITIN-CONJUGATING ENZYME E2"/>
    <property type="match status" value="1"/>
</dbReference>
<dbReference type="PROSITE" id="PS00183">
    <property type="entry name" value="UBC_1"/>
    <property type="match status" value="1"/>
</dbReference>
<gene>
    <name evidence="6" type="ORF">V5799_033004</name>
</gene>
<dbReference type="InterPro" id="IPR016135">
    <property type="entry name" value="UBQ-conjugating_enzyme/RWD"/>
</dbReference>
<evidence type="ECO:0000256" key="2">
    <source>
        <dbReference type="ARBA" id="ARBA00022786"/>
    </source>
</evidence>
<evidence type="ECO:0000259" key="5">
    <source>
        <dbReference type="PROSITE" id="PS50127"/>
    </source>
</evidence>
<keyword evidence="4" id="KW-0067">ATP-binding</keyword>
<dbReference type="PROSITE" id="PS50127">
    <property type="entry name" value="UBC_2"/>
    <property type="match status" value="1"/>
</dbReference>
<feature type="active site" description="Glycyl thioester intermediate" evidence="3">
    <location>
        <position position="94"/>
    </location>
</feature>
<proteinExistence type="inferred from homology"/>
<dbReference type="Proteomes" id="UP001321473">
    <property type="component" value="Unassembled WGS sequence"/>
</dbReference>
<dbReference type="AlphaFoldDB" id="A0AAQ4DPJ8"/>
<accession>A0AAQ4DPJ8</accession>
<name>A0AAQ4DPJ8_AMBAM</name>
<dbReference type="InterPro" id="IPR023313">
    <property type="entry name" value="UBQ-conjugating_AS"/>
</dbReference>
<dbReference type="Pfam" id="PF00179">
    <property type="entry name" value="UQ_con"/>
    <property type="match status" value="1"/>
</dbReference>
<evidence type="ECO:0000313" key="6">
    <source>
        <dbReference type="EMBL" id="KAK8764388.1"/>
    </source>
</evidence>
<organism evidence="6 7">
    <name type="scientific">Amblyomma americanum</name>
    <name type="common">Lone star tick</name>
    <dbReference type="NCBI Taxonomy" id="6943"/>
    <lineage>
        <taxon>Eukaryota</taxon>
        <taxon>Metazoa</taxon>
        <taxon>Ecdysozoa</taxon>
        <taxon>Arthropoda</taxon>
        <taxon>Chelicerata</taxon>
        <taxon>Arachnida</taxon>
        <taxon>Acari</taxon>
        <taxon>Parasitiformes</taxon>
        <taxon>Ixodida</taxon>
        <taxon>Ixodoidea</taxon>
        <taxon>Ixodidae</taxon>
        <taxon>Amblyomminae</taxon>
        <taxon>Amblyomma</taxon>
    </lineage>
</organism>
<evidence type="ECO:0000256" key="4">
    <source>
        <dbReference type="RuleBase" id="RU362109"/>
    </source>
</evidence>
<evidence type="ECO:0000313" key="7">
    <source>
        <dbReference type="Proteomes" id="UP001321473"/>
    </source>
</evidence>
<dbReference type="SMART" id="SM00212">
    <property type="entry name" value="UBCc"/>
    <property type="match status" value="1"/>
</dbReference>
<evidence type="ECO:0000256" key="1">
    <source>
        <dbReference type="ARBA" id="ARBA00022679"/>
    </source>
</evidence>
<reference evidence="6 7" key="1">
    <citation type="journal article" date="2023" name="Arcadia Sci">
        <title>De novo assembly of a long-read Amblyomma americanum tick genome.</title>
        <authorList>
            <person name="Chou S."/>
            <person name="Poskanzer K.E."/>
            <person name="Rollins M."/>
            <person name="Thuy-Boun P.S."/>
        </authorList>
    </citation>
    <scope>NUCLEOTIDE SEQUENCE [LARGE SCALE GENOMIC DNA]</scope>
    <source>
        <strain evidence="6">F_SG_1</strain>
        <tissue evidence="6">Salivary glands</tissue>
    </source>
</reference>
<dbReference type="Gene3D" id="3.10.110.10">
    <property type="entry name" value="Ubiquitin Conjugating Enzyme"/>
    <property type="match status" value="1"/>
</dbReference>
<dbReference type="SUPFAM" id="SSF54495">
    <property type="entry name" value="UBC-like"/>
    <property type="match status" value="1"/>
</dbReference>
<keyword evidence="4" id="KW-0547">Nucleotide-binding</keyword>
<keyword evidence="1" id="KW-0808">Transferase</keyword>
<keyword evidence="2 4" id="KW-0833">Ubl conjugation pathway</keyword>
<dbReference type="FunFam" id="3.10.110.10:FF:000002">
    <property type="entry name" value="Ubiquitin-conjugating enzyme E2 D3"/>
    <property type="match status" value="1"/>
</dbReference>
<comment type="caution">
    <text evidence="6">The sequence shown here is derived from an EMBL/GenBank/DDBJ whole genome shotgun (WGS) entry which is preliminary data.</text>
</comment>
<protein>
    <recommendedName>
        <fullName evidence="5">UBC core domain-containing protein</fullName>
    </recommendedName>
</protein>
<keyword evidence="7" id="KW-1185">Reference proteome</keyword>
<dbReference type="GO" id="GO:0016740">
    <property type="term" value="F:transferase activity"/>
    <property type="evidence" value="ECO:0007669"/>
    <property type="project" value="UniProtKB-KW"/>
</dbReference>
<dbReference type="GO" id="GO:0005524">
    <property type="term" value="F:ATP binding"/>
    <property type="evidence" value="ECO:0007669"/>
    <property type="project" value="UniProtKB-UniRule"/>
</dbReference>